<proteinExistence type="predicted"/>
<evidence type="ECO:0008006" key="5">
    <source>
        <dbReference type="Google" id="ProtNLM"/>
    </source>
</evidence>
<comment type="caution">
    <text evidence="3">The sequence shown here is derived from an EMBL/GenBank/DDBJ whole genome shotgun (WGS) entry which is preliminary data.</text>
</comment>
<dbReference type="Proteomes" id="UP000177555">
    <property type="component" value="Unassembled WGS sequence"/>
</dbReference>
<protein>
    <recommendedName>
        <fullName evidence="5">DUF5667 domain-containing protein</fullName>
    </recommendedName>
</protein>
<evidence type="ECO:0000256" key="1">
    <source>
        <dbReference type="SAM" id="Coils"/>
    </source>
</evidence>
<evidence type="ECO:0000256" key="2">
    <source>
        <dbReference type="SAM" id="SignalP"/>
    </source>
</evidence>
<dbReference type="EMBL" id="MFCP01000008">
    <property type="protein sequence ID" value="OGE29271.1"/>
    <property type="molecule type" value="Genomic_DNA"/>
</dbReference>
<feature type="chain" id="PRO_5009519030" description="DUF5667 domain-containing protein" evidence="2">
    <location>
        <begin position="29"/>
        <end position="230"/>
    </location>
</feature>
<feature type="coiled-coil region" evidence="1">
    <location>
        <begin position="46"/>
        <end position="125"/>
    </location>
</feature>
<dbReference type="AlphaFoldDB" id="A0A1F5JKT8"/>
<organism evidence="3 4">
    <name type="scientific">Candidatus Daviesbacteria bacterium RIFCSPHIGHO2_01_FULL_40_11</name>
    <dbReference type="NCBI Taxonomy" id="1797762"/>
    <lineage>
        <taxon>Bacteria</taxon>
        <taxon>Candidatus Daviesiibacteriota</taxon>
    </lineage>
</organism>
<feature type="signal peptide" evidence="2">
    <location>
        <begin position="1"/>
        <end position="28"/>
    </location>
</feature>
<sequence>MSQYTMLKTSVILLSLSLLAFATYPVFAQELTPKAIRPVVKSQLVQERIETKRENLENRIEVMREKLASKAAALKLKLQAFKDTKKAEIAERVSANLNKINQNRTTQMQKHLDRMSEILDKLEARVNSGTPDIKGSASASAAIASARDAIASASAAVSDQALKDYTIVVTSESNIRIDAKTQRDKLHTDLLALRKIVIDAKQAVANAIRVAKSGKALIPGLRKEGTSSGQ</sequence>
<keyword evidence="1" id="KW-0175">Coiled coil</keyword>
<evidence type="ECO:0000313" key="3">
    <source>
        <dbReference type="EMBL" id="OGE29271.1"/>
    </source>
</evidence>
<evidence type="ECO:0000313" key="4">
    <source>
        <dbReference type="Proteomes" id="UP000177555"/>
    </source>
</evidence>
<name>A0A1F5JKT8_9BACT</name>
<reference evidence="3 4" key="1">
    <citation type="journal article" date="2016" name="Nat. Commun.">
        <title>Thousands of microbial genomes shed light on interconnected biogeochemical processes in an aquifer system.</title>
        <authorList>
            <person name="Anantharaman K."/>
            <person name="Brown C.T."/>
            <person name="Hug L.A."/>
            <person name="Sharon I."/>
            <person name="Castelle C.J."/>
            <person name="Probst A.J."/>
            <person name="Thomas B.C."/>
            <person name="Singh A."/>
            <person name="Wilkins M.J."/>
            <person name="Karaoz U."/>
            <person name="Brodie E.L."/>
            <person name="Williams K.H."/>
            <person name="Hubbard S.S."/>
            <person name="Banfield J.F."/>
        </authorList>
    </citation>
    <scope>NUCLEOTIDE SEQUENCE [LARGE SCALE GENOMIC DNA]</scope>
</reference>
<accession>A0A1F5JKT8</accession>
<gene>
    <name evidence="3" type="ORF">A2867_05315</name>
</gene>
<keyword evidence="2" id="KW-0732">Signal</keyword>